<evidence type="ECO:0000313" key="3">
    <source>
        <dbReference type="RefSeq" id="XP_027205250.1"/>
    </source>
</evidence>
<keyword evidence="2" id="KW-1185">Reference proteome</keyword>
<organism evidence="2 3">
    <name type="scientific">Dermatophagoides pteronyssinus</name>
    <name type="common">European house dust mite</name>
    <dbReference type="NCBI Taxonomy" id="6956"/>
    <lineage>
        <taxon>Eukaryota</taxon>
        <taxon>Metazoa</taxon>
        <taxon>Ecdysozoa</taxon>
        <taxon>Arthropoda</taxon>
        <taxon>Chelicerata</taxon>
        <taxon>Arachnida</taxon>
        <taxon>Acari</taxon>
        <taxon>Acariformes</taxon>
        <taxon>Sarcoptiformes</taxon>
        <taxon>Astigmata</taxon>
        <taxon>Psoroptidia</taxon>
        <taxon>Analgoidea</taxon>
        <taxon>Pyroglyphidae</taxon>
        <taxon>Dermatophagoidinae</taxon>
        <taxon>Dermatophagoides</taxon>
    </lineage>
</organism>
<dbReference type="AlphaFoldDB" id="A0A6P6YIZ0"/>
<dbReference type="Proteomes" id="UP000515146">
    <property type="component" value="Unplaced"/>
</dbReference>
<keyword evidence="1" id="KW-1133">Transmembrane helix</keyword>
<accession>A0A6P6YIZ0</accession>
<sequence>MNTRHTTTTTWIQKMSIRGNIKKILFPHIVKHINISLCGASIFFIAYLMFDLISTLINEIQNGQSPDDKLSMKTGKVLYYFRNFFLLMLLALIQLFGMVGALKQNRNILTTFICCLMVSFVIMMIDYLTTDNGYLALGIFFLIQSLFAYLLIWLNQYRGRQISNIHYIPMPPDDELHGQRHSSFSSDSMRF</sequence>
<feature type="transmembrane region" description="Helical" evidence="1">
    <location>
        <begin position="33"/>
        <end position="57"/>
    </location>
</feature>
<evidence type="ECO:0000313" key="2">
    <source>
        <dbReference type="Proteomes" id="UP000515146"/>
    </source>
</evidence>
<feature type="transmembrane region" description="Helical" evidence="1">
    <location>
        <begin position="77"/>
        <end position="96"/>
    </location>
</feature>
<dbReference type="InParanoid" id="A0A6P6YIZ0"/>
<keyword evidence="1" id="KW-0472">Membrane</keyword>
<feature type="transmembrane region" description="Helical" evidence="1">
    <location>
        <begin position="108"/>
        <end position="128"/>
    </location>
</feature>
<proteinExistence type="predicted"/>
<feature type="transmembrane region" description="Helical" evidence="1">
    <location>
        <begin position="134"/>
        <end position="154"/>
    </location>
</feature>
<dbReference type="RefSeq" id="XP_027205250.1">
    <property type="nucleotide sequence ID" value="XM_027349449.1"/>
</dbReference>
<protein>
    <submittedName>
        <fullName evidence="3">Uncharacterized protein LOC113798856</fullName>
    </submittedName>
</protein>
<evidence type="ECO:0000256" key="1">
    <source>
        <dbReference type="SAM" id="Phobius"/>
    </source>
</evidence>
<dbReference type="OrthoDB" id="6507441at2759"/>
<keyword evidence="1" id="KW-0812">Transmembrane</keyword>
<reference evidence="3" key="1">
    <citation type="submission" date="2025-08" db="UniProtKB">
        <authorList>
            <consortium name="RefSeq"/>
        </authorList>
    </citation>
    <scope>IDENTIFICATION</scope>
    <source>
        <strain evidence="3">Airmid</strain>
    </source>
</reference>
<gene>
    <name evidence="3" type="primary">LOC113798856</name>
</gene>
<name>A0A6P6YIZ0_DERPT</name>
<dbReference type="KEGG" id="dpte:113798856"/>